<sequence>MQNQPPAYGYNQVPMGAITTQPGVQVPAVPGAVWMPMPQPMSGVPAGLEYLTYLDHVVVKQIKELLEIMTDWETKNRYVLRNANGQQAYYAFEESSCCERQFCGNQRGFVMHIVDNFKREVLTITREFKFCGGGCGGCFACIGCCQQEAKIISPAHGVLGEIRQRGACMASCFDVLDADGNVILKIDGPCCCNMIGCNDKEFPIKTNGGETIGAITKKWGGCFREAFTDADVFQVNFPMDLDVKIKGVLLGATFLIDFMEFEQQSNNRSNDSRPFFNFSSTN</sequence>
<gene>
    <name evidence="3" type="ORF">CAMP_LOCUS2567</name>
</gene>
<comment type="caution">
    <text evidence="3">The sequence shown here is derived from an EMBL/GenBank/DDBJ whole genome shotgun (WGS) entry which is preliminary data.</text>
</comment>
<dbReference type="InterPro" id="IPR005552">
    <property type="entry name" value="Scramblase"/>
</dbReference>
<dbReference type="Pfam" id="PF03803">
    <property type="entry name" value="Scramblase"/>
    <property type="match status" value="1"/>
</dbReference>
<comment type="cofactor">
    <cofactor evidence="2">
        <name>Ca(2+)</name>
        <dbReference type="ChEBI" id="CHEBI:29108"/>
    </cofactor>
</comment>
<dbReference type="InterPro" id="IPR025659">
    <property type="entry name" value="Tubby-like_C"/>
</dbReference>
<dbReference type="AlphaFoldDB" id="A0A9P1IAW6"/>
<dbReference type="OrthoDB" id="10041953at2759"/>
<protein>
    <recommendedName>
        <fullName evidence="2">Phospholipid scramblase</fullName>
    </recommendedName>
</protein>
<keyword evidence="2" id="KW-0106">Calcium</keyword>
<evidence type="ECO:0000313" key="3">
    <source>
        <dbReference type="EMBL" id="CAI5439930.1"/>
    </source>
</evidence>
<reference evidence="3" key="1">
    <citation type="submission" date="2022-11" db="EMBL/GenBank/DDBJ databases">
        <authorList>
            <person name="Kikuchi T."/>
        </authorList>
    </citation>
    <scope>NUCLEOTIDE SEQUENCE</scope>
    <source>
        <strain evidence="3">PS1010</strain>
    </source>
</reference>
<comment type="function">
    <text evidence="2">May mediate accelerated ATP-independent bidirectional transbilayer migration of phospholipids upon binding calcium ions that results in a loss of phospholipid asymmetry in the plasma membrane.</text>
</comment>
<keyword evidence="2" id="KW-0449">Lipoprotein</keyword>
<dbReference type="PANTHER" id="PTHR23248">
    <property type="entry name" value="PHOSPHOLIPID SCRAMBLASE-RELATED"/>
    <property type="match status" value="1"/>
</dbReference>
<keyword evidence="2" id="KW-0564">Palmitate</keyword>
<dbReference type="EMBL" id="CANHGI010000001">
    <property type="protein sequence ID" value="CAI5439930.1"/>
    <property type="molecule type" value="Genomic_DNA"/>
</dbReference>
<proteinExistence type="inferred from homology"/>
<dbReference type="GO" id="GO:0017128">
    <property type="term" value="F:phospholipid scramblase activity"/>
    <property type="evidence" value="ECO:0007669"/>
    <property type="project" value="InterPro"/>
</dbReference>
<dbReference type="SUPFAM" id="SSF54518">
    <property type="entry name" value="Tubby C-terminal domain-like"/>
    <property type="match status" value="1"/>
</dbReference>
<dbReference type="Proteomes" id="UP001152747">
    <property type="component" value="Unassembled WGS sequence"/>
</dbReference>
<evidence type="ECO:0000256" key="2">
    <source>
        <dbReference type="RuleBase" id="RU363116"/>
    </source>
</evidence>
<keyword evidence="4" id="KW-1185">Reference proteome</keyword>
<dbReference type="GO" id="GO:0005886">
    <property type="term" value="C:plasma membrane"/>
    <property type="evidence" value="ECO:0007669"/>
    <property type="project" value="TreeGrafter"/>
</dbReference>
<dbReference type="PANTHER" id="PTHR23248:SF63">
    <property type="entry name" value="PHOSPHOLIPID SCRAMBLASE"/>
    <property type="match status" value="1"/>
</dbReference>
<name>A0A9P1IAW6_9PELO</name>
<evidence type="ECO:0000313" key="4">
    <source>
        <dbReference type="Proteomes" id="UP001152747"/>
    </source>
</evidence>
<evidence type="ECO:0000256" key="1">
    <source>
        <dbReference type="ARBA" id="ARBA00005350"/>
    </source>
</evidence>
<comment type="similarity">
    <text evidence="1 2">Belongs to the phospholipid scramblase family.</text>
</comment>
<organism evidence="3 4">
    <name type="scientific">Caenorhabditis angaria</name>
    <dbReference type="NCBI Taxonomy" id="860376"/>
    <lineage>
        <taxon>Eukaryota</taxon>
        <taxon>Metazoa</taxon>
        <taxon>Ecdysozoa</taxon>
        <taxon>Nematoda</taxon>
        <taxon>Chromadorea</taxon>
        <taxon>Rhabditida</taxon>
        <taxon>Rhabditina</taxon>
        <taxon>Rhabditomorpha</taxon>
        <taxon>Rhabditoidea</taxon>
        <taxon>Rhabditidae</taxon>
        <taxon>Peloderinae</taxon>
        <taxon>Caenorhabditis</taxon>
    </lineage>
</organism>
<accession>A0A9P1IAW6</accession>